<evidence type="ECO:0000256" key="3">
    <source>
        <dbReference type="ARBA" id="ARBA00023295"/>
    </source>
</evidence>
<sequence length="531" mass="60506">MKSFLNKAKAALDDVKQQRFPPQVDGPPDRPSASSSIQPPTYADVIKYRYHHGTNLGSVFALERWLTGSMFRDEFQGSSELVAAEGWVKHEGIEKARERFEQHWKNYCSDANLEWLRCHSGCTTIRLPIGYWTLGPAYCDHAPFKSVGPIYEHAWAMVKDVVKRCHDRGMGVVLDLHGVPGGANKGDHSGTNSGKAEFWDSRKNRNLATRCLCFIAQQAKSMEGVAGIQVVNESEYNAPHMYEWYEEVHKELSSIDPTMPIYISDGWDLSRCAAWTQQKNTVQAHNASPLVVDTHLYWAYTDEDHKKSPQQITGEVWSKLAEHELKDGSVLDRGAVQAIVGEYSTALDGTSWSLAGNQKSRDDLTREFGNAESWRFQQRAGGSFFWTYVMDWMPGGDWGFKHLTEQNAIIRPKSLAMETAHVQPAVQRAHAEKDHRRGTTWGTHCQYWDTNHPGHYEHERFPQGWDVGFHDAMAFFEMRSKQNHSGTDKIGMLDLWILKRLRESGQSGKFVWEFEQGMRQGVRDFYEVAGI</sequence>
<evidence type="ECO:0000313" key="9">
    <source>
        <dbReference type="Proteomes" id="UP000799537"/>
    </source>
</evidence>
<evidence type="ECO:0000256" key="5">
    <source>
        <dbReference type="RuleBase" id="RU361153"/>
    </source>
</evidence>
<keyword evidence="4" id="KW-0961">Cell wall biogenesis/degradation</keyword>
<dbReference type="RefSeq" id="XP_033673110.1">
    <property type="nucleotide sequence ID" value="XM_033815392.1"/>
</dbReference>
<feature type="region of interest" description="Disordered" evidence="6">
    <location>
        <begin position="1"/>
        <end position="37"/>
    </location>
</feature>
<protein>
    <submittedName>
        <fullName evidence="8">Glycoside hydrolase family 5 protein</fullName>
    </submittedName>
</protein>
<evidence type="ECO:0000256" key="4">
    <source>
        <dbReference type="ARBA" id="ARBA00023316"/>
    </source>
</evidence>
<keyword evidence="2 5" id="KW-0378">Hydrolase</keyword>
<evidence type="ECO:0000256" key="2">
    <source>
        <dbReference type="ARBA" id="ARBA00022801"/>
    </source>
</evidence>
<reference evidence="8" key="1">
    <citation type="journal article" date="2020" name="Stud. Mycol.">
        <title>101 Dothideomycetes genomes: a test case for predicting lifestyles and emergence of pathogens.</title>
        <authorList>
            <person name="Haridas S."/>
            <person name="Albert R."/>
            <person name="Binder M."/>
            <person name="Bloem J."/>
            <person name="Labutti K."/>
            <person name="Salamov A."/>
            <person name="Andreopoulos B."/>
            <person name="Baker S."/>
            <person name="Barry K."/>
            <person name="Bills G."/>
            <person name="Bluhm B."/>
            <person name="Cannon C."/>
            <person name="Castanera R."/>
            <person name="Culley D."/>
            <person name="Daum C."/>
            <person name="Ezra D."/>
            <person name="Gonzalez J."/>
            <person name="Henrissat B."/>
            <person name="Kuo A."/>
            <person name="Liang C."/>
            <person name="Lipzen A."/>
            <person name="Lutzoni F."/>
            <person name="Magnuson J."/>
            <person name="Mondo S."/>
            <person name="Nolan M."/>
            <person name="Ohm R."/>
            <person name="Pangilinan J."/>
            <person name="Park H.-J."/>
            <person name="Ramirez L."/>
            <person name="Alfaro M."/>
            <person name="Sun H."/>
            <person name="Tritt A."/>
            <person name="Yoshinaga Y."/>
            <person name="Zwiers L.-H."/>
            <person name="Turgeon B."/>
            <person name="Goodwin S."/>
            <person name="Spatafora J."/>
            <person name="Crous P."/>
            <person name="Grigoriev I."/>
        </authorList>
    </citation>
    <scope>NUCLEOTIDE SEQUENCE</scope>
    <source>
        <strain evidence="8">ATCC 36951</strain>
    </source>
</reference>
<dbReference type="GO" id="GO:0071555">
    <property type="term" value="P:cell wall organization"/>
    <property type="evidence" value="ECO:0007669"/>
    <property type="project" value="UniProtKB-KW"/>
</dbReference>
<dbReference type="InterPro" id="IPR001547">
    <property type="entry name" value="Glyco_hydro_5"/>
</dbReference>
<dbReference type="PANTHER" id="PTHR31297:SF43">
    <property type="entry name" value="GLUCAN 1,3-BETA-GLUCOSIDASE 3"/>
    <property type="match status" value="1"/>
</dbReference>
<dbReference type="GeneID" id="54568664"/>
<keyword evidence="3 5" id="KW-0326">Glycosidase</keyword>
<organism evidence="8 9">
    <name type="scientific">Zasmidium cellare ATCC 36951</name>
    <dbReference type="NCBI Taxonomy" id="1080233"/>
    <lineage>
        <taxon>Eukaryota</taxon>
        <taxon>Fungi</taxon>
        <taxon>Dikarya</taxon>
        <taxon>Ascomycota</taxon>
        <taxon>Pezizomycotina</taxon>
        <taxon>Dothideomycetes</taxon>
        <taxon>Dothideomycetidae</taxon>
        <taxon>Mycosphaerellales</taxon>
        <taxon>Mycosphaerellaceae</taxon>
        <taxon>Zasmidium</taxon>
    </lineage>
</organism>
<name>A0A6A6CYQ9_ZASCE</name>
<dbReference type="Gene3D" id="3.20.20.80">
    <property type="entry name" value="Glycosidases"/>
    <property type="match status" value="1"/>
</dbReference>
<dbReference type="GO" id="GO:0009986">
    <property type="term" value="C:cell surface"/>
    <property type="evidence" value="ECO:0007669"/>
    <property type="project" value="TreeGrafter"/>
</dbReference>
<dbReference type="FunFam" id="3.20.20.80:FF:000100">
    <property type="entry name" value="Glycoside hydrolase superfamily"/>
    <property type="match status" value="1"/>
</dbReference>
<keyword evidence="9" id="KW-1185">Reference proteome</keyword>
<dbReference type="GO" id="GO:0009251">
    <property type="term" value="P:glucan catabolic process"/>
    <property type="evidence" value="ECO:0007669"/>
    <property type="project" value="TreeGrafter"/>
</dbReference>
<dbReference type="Pfam" id="PF00150">
    <property type="entry name" value="Cellulase"/>
    <property type="match status" value="1"/>
</dbReference>
<feature type="domain" description="Glycoside hydrolase family 5" evidence="7">
    <location>
        <begin position="98"/>
        <end position="346"/>
    </location>
</feature>
<dbReference type="EMBL" id="ML993581">
    <property type="protein sequence ID" value="KAF2172221.1"/>
    <property type="molecule type" value="Genomic_DNA"/>
</dbReference>
<evidence type="ECO:0000256" key="1">
    <source>
        <dbReference type="ARBA" id="ARBA00005641"/>
    </source>
</evidence>
<dbReference type="SUPFAM" id="SSF51445">
    <property type="entry name" value="(Trans)glycosidases"/>
    <property type="match status" value="1"/>
</dbReference>
<evidence type="ECO:0000259" key="7">
    <source>
        <dbReference type="Pfam" id="PF00150"/>
    </source>
</evidence>
<dbReference type="GO" id="GO:0046557">
    <property type="term" value="F:glucan endo-1,6-beta-glucosidase activity"/>
    <property type="evidence" value="ECO:0007669"/>
    <property type="project" value="TreeGrafter"/>
</dbReference>
<evidence type="ECO:0000256" key="6">
    <source>
        <dbReference type="SAM" id="MobiDB-lite"/>
    </source>
</evidence>
<accession>A0A6A6CYQ9</accession>
<gene>
    <name evidence="8" type="ORF">M409DRAFT_62981</name>
</gene>
<dbReference type="InterPro" id="IPR050386">
    <property type="entry name" value="Glycosyl_hydrolase_5"/>
</dbReference>
<dbReference type="PANTHER" id="PTHR31297">
    <property type="entry name" value="GLUCAN ENDO-1,6-BETA-GLUCOSIDASE B"/>
    <property type="match status" value="1"/>
</dbReference>
<dbReference type="GO" id="GO:0005576">
    <property type="term" value="C:extracellular region"/>
    <property type="evidence" value="ECO:0007669"/>
    <property type="project" value="TreeGrafter"/>
</dbReference>
<dbReference type="InterPro" id="IPR017853">
    <property type="entry name" value="GH"/>
</dbReference>
<dbReference type="OrthoDB" id="1887033at2759"/>
<evidence type="ECO:0000313" key="8">
    <source>
        <dbReference type="EMBL" id="KAF2172221.1"/>
    </source>
</evidence>
<comment type="similarity">
    <text evidence="1 5">Belongs to the glycosyl hydrolase 5 (cellulase A) family.</text>
</comment>
<proteinExistence type="inferred from homology"/>
<dbReference type="GO" id="GO:0005737">
    <property type="term" value="C:cytoplasm"/>
    <property type="evidence" value="ECO:0007669"/>
    <property type="project" value="UniProtKB-ARBA"/>
</dbReference>
<dbReference type="AlphaFoldDB" id="A0A6A6CYQ9"/>
<dbReference type="Proteomes" id="UP000799537">
    <property type="component" value="Unassembled WGS sequence"/>
</dbReference>